<feature type="region of interest" description="Disordered" evidence="1">
    <location>
        <begin position="1"/>
        <end position="94"/>
    </location>
</feature>
<keyword evidence="3" id="KW-1185">Reference proteome</keyword>
<sequence>MATHENDENGTDERPVKVSVTESTSNFAVPQDADVTADQTSGDTADVGASEATGDDVTASDAPSSKADEVAEDPSTTADTPSEAEEISPESPDQ</sequence>
<evidence type="ECO:0000313" key="2">
    <source>
        <dbReference type="EMBL" id="SEC08013.1"/>
    </source>
</evidence>
<dbReference type="EMBL" id="FNRY01000001">
    <property type="protein sequence ID" value="SEC08013.1"/>
    <property type="molecule type" value="Genomic_DNA"/>
</dbReference>
<reference evidence="2 3" key="1">
    <citation type="submission" date="2016-10" db="EMBL/GenBank/DDBJ databases">
        <authorList>
            <person name="de Groot N.N."/>
        </authorList>
    </citation>
    <scope>NUCLEOTIDE SEQUENCE [LARGE SCALE GENOMIC DNA]</scope>
    <source>
        <strain evidence="2 3">DSM 21799</strain>
    </source>
</reference>
<gene>
    <name evidence="2" type="ORF">SAMN04489806_2540</name>
</gene>
<evidence type="ECO:0000256" key="1">
    <source>
        <dbReference type="SAM" id="MobiDB-lite"/>
    </source>
</evidence>
<dbReference type="AlphaFoldDB" id="A0A1H4PKN4"/>
<proteinExistence type="predicted"/>
<feature type="compositionally biased region" description="Basic and acidic residues" evidence="1">
    <location>
        <begin position="1"/>
        <end position="16"/>
    </location>
</feature>
<name>A0A1H4PKN4_9MICO</name>
<evidence type="ECO:0000313" key="3">
    <source>
        <dbReference type="Proteomes" id="UP000199183"/>
    </source>
</evidence>
<protein>
    <submittedName>
        <fullName evidence="2">Uncharacterized protein</fullName>
    </submittedName>
</protein>
<dbReference type="Proteomes" id="UP000199183">
    <property type="component" value="Unassembled WGS sequence"/>
</dbReference>
<feature type="compositionally biased region" description="Acidic residues" evidence="1">
    <location>
        <begin position="82"/>
        <end position="94"/>
    </location>
</feature>
<organism evidence="2 3">
    <name type="scientific">Paramicrobacterium humi</name>
    <dbReference type="NCBI Taxonomy" id="640635"/>
    <lineage>
        <taxon>Bacteria</taxon>
        <taxon>Bacillati</taxon>
        <taxon>Actinomycetota</taxon>
        <taxon>Actinomycetes</taxon>
        <taxon>Micrococcales</taxon>
        <taxon>Microbacteriaceae</taxon>
        <taxon>Paramicrobacterium</taxon>
    </lineage>
</organism>
<dbReference type="RefSeq" id="WP_091184966.1">
    <property type="nucleotide sequence ID" value="NZ_FNRY01000001.1"/>
</dbReference>
<accession>A0A1H4PKN4</accession>